<evidence type="ECO:0000313" key="3">
    <source>
        <dbReference type="Proteomes" id="UP001153269"/>
    </source>
</evidence>
<feature type="non-terminal residue" evidence="2">
    <location>
        <position position="1"/>
    </location>
</feature>
<evidence type="ECO:0000256" key="1">
    <source>
        <dbReference type="SAM" id="MobiDB-lite"/>
    </source>
</evidence>
<organism evidence="2 3">
    <name type="scientific">Pleuronectes platessa</name>
    <name type="common">European plaice</name>
    <dbReference type="NCBI Taxonomy" id="8262"/>
    <lineage>
        <taxon>Eukaryota</taxon>
        <taxon>Metazoa</taxon>
        <taxon>Chordata</taxon>
        <taxon>Craniata</taxon>
        <taxon>Vertebrata</taxon>
        <taxon>Euteleostomi</taxon>
        <taxon>Actinopterygii</taxon>
        <taxon>Neopterygii</taxon>
        <taxon>Teleostei</taxon>
        <taxon>Neoteleostei</taxon>
        <taxon>Acanthomorphata</taxon>
        <taxon>Carangaria</taxon>
        <taxon>Pleuronectiformes</taxon>
        <taxon>Pleuronectoidei</taxon>
        <taxon>Pleuronectidae</taxon>
        <taxon>Pleuronectes</taxon>
    </lineage>
</organism>
<dbReference type="Proteomes" id="UP001153269">
    <property type="component" value="Unassembled WGS sequence"/>
</dbReference>
<accession>A0A9N7YS61</accession>
<sequence length="80" mass="8634">MLISHQRYLLRLKGVTQQQQCTNHTMATVPGDENKSSPDATAFRIPGFHPGGPGSTPGMGTTLGGEAVDQWQKLGLWAEK</sequence>
<comment type="caution">
    <text evidence="2">The sequence shown here is derived from an EMBL/GenBank/DDBJ whole genome shotgun (WGS) entry which is preliminary data.</text>
</comment>
<evidence type="ECO:0000313" key="2">
    <source>
        <dbReference type="EMBL" id="CAB1435543.1"/>
    </source>
</evidence>
<protein>
    <submittedName>
        <fullName evidence="2">Uncharacterized protein</fullName>
    </submittedName>
</protein>
<keyword evidence="3" id="KW-1185">Reference proteome</keyword>
<feature type="region of interest" description="Disordered" evidence="1">
    <location>
        <begin position="27"/>
        <end position="64"/>
    </location>
</feature>
<reference evidence="2" key="1">
    <citation type="submission" date="2020-03" db="EMBL/GenBank/DDBJ databases">
        <authorList>
            <person name="Weist P."/>
        </authorList>
    </citation>
    <scope>NUCLEOTIDE SEQUENCE</scope>
</reference>
<dbReference type="EMBL" id="CADEAL010001780">
    <property type="protein sequence ID" value="CAB1435543.1"/>
    <property type="molecule type" value="Genomic_DNA"/>
</dbReference>
<proteinExistence type="predicted"/>
<dbReference type="AlphaFoldDB" id="A0A9N7YS61"/>
<name>A0A9N7YS61_PLEPL</name>
<feature type="compositionally biased region" description="Gly residues" evidence="1">
    <location>
        <begin position="49"/>
        <end position="63"/>
    </location>
</feature>
<gene>
    <name evidence="2" type="ORF">PLEPLA_LOCUS23604</name>
</gene>